<name>A0A8T7M4T7_9CHLR</name>
<dbReference type="EMBL" id="JACATZ010000002">
    <property type="protein sequence ID" value="NWJ47121.1"/>
    <property type="molecule type" value="Genomic_DNA"/>
</dbReference>
<gene>
    <name evidence="4" type="ORF">HXX08_14770</name>
    <name evidence="5" type="ORF">OZ401_005011</name>
</gene>
<feature type="compositionally biased region" description="Polar residues" evidence="1">
    <location>
        <begin position="409"/>
        <end position="421"/>
    </location>
</feature>
<evidence type="ECO:0000256" key="2">
    <source>
        <dbReference type="SAM" id="Phobius"/>
    </source>
</evidence>
<feature type="compositionally biased region" description="Low complexity" evidence="1">
    <location>
        <begin position="442"/>
        <end position="455"/>
    </location>
</feature>
<keyword evidence="5" id="KW-0614">Plasmid</keyword>
<geneLocation type="plasmid" evidence="5 7">
    <name>unnamed2</name>
</geneLocation>
<protein>
    <submittedName>
        <fullName evidence="4">LysM peptidoglycan-binding domain-containing protein</fullName>
    </submittedName>
</protein>
<dbReference type="InterPro" id="IPR018392">
    <property type="entry name" value="LysM"/>
</dbReference>
<dbReference type="PROSITE" id="PS51782">
    <property type="entry name" value="LYSM"/>
    <property type="match status" value="2"/>
</dbReference>
<evidence type="ECO:0000259" key="3">
    <source>
        <dbReference type="PROSITE" id="PS51782"/>
    </source>
</evidence>
<evidence type="ECO:0000313" key="4">
    <source>
        <dbReference type="EMBL" id="NWJ47121.1"/>
    </source>
</evidence>
<keyword evidence="2" id="KW-1133">Transmembrane helix</keyword>
<sequence length="1783" mass="196632">MFSRIDRKSKAAQKGGISVLEREAETPRKRRKKGRASSDQHRSSIFKTLGPFLLYILFLVFLAGALLVMDGPPRWPQYGWGELWEKLTGPASAFPWKYMVASVGWVVVLYLALALGAQLAVNLFYLASARRHRGIASPLASRLRRVAGSLTLSPAQRVVEGLLAGLAFFSFATTVAGGHQGSGQPGIGAPANSGGDQEDPYSPALMVGYNGAAQPAQEDYQQVRNEAQAAQLTAQLQPDKAGLVVLNAPLLQPQVESYHVQTTTLEYQVKSGDSLWAIAEHFYGNGHRYMDIFKANLGRAVGGGAHFGQTGLIQPGWVLIIPDVVTEGVPGDQVYPAIAYQTGGPVVSLSEYTVKKGDCLWDIAARELNDPTRWPQIWHLNAGHTMADGRIFNDPNLIQPGWKLLMPGTTATEGQNQTGQPQEKPVGGDGQKTSGQDGGQPGSTTGQPGGSQVQPDPTPQITPVAQPTPQPVNSSATPVSTATSLATLAPVTTGGTAQTNVTGGSIQQPQTGEWPWLMALGLGGAGVLSFGGIKLARALGLRRRSGEIKPRLRLWWQRNREVNRWARHSGLLLESLPEVPTDPRTGEVTGYATTERPLEMLRLKVHGALDADKPTLVLRHLTALFEKEGLPRLMPLSCVEGSTTLAFLFTGNPQELSAYLEADGANDLEDLQEQLNRDEKDQKALGKMVTFHGSEGSRNRMPALDTGSRQQILNEMISGYFGGVAWVEKQRGGLLITLEDIEFNDTFAPLFRQPGPEKATPSTVREVAPFEPDTLNRFDPAEEPLDPYSFYTPGGVYARSEAVQPEDLVEEPDVAVRGVQAEAFSSEVMTGQGEKTREEEYETLPDEMLPSGYLLFPLGATDPEALRSPEPGIPSEPERKHYHLCLDNSGHLLLVAQEGEEEALTVLYSAVLQLAAATQPQELALYLVDRPERLSEERIAELVSGWGCVGEAAVQLADEIESNQRMFQTLTALPQVQGLVAGDERSGVLWRQGLRALVEQAYELLVARRSVAGSNLPRIGLVISDLGAVAALEGEKLAQLLREGPAYGLYVLAAVSYEALVKEVLLPVGLEGAGQAWYVEQTQKLFRSLGVFATGDEEGSEVVWGSSAPTQLEGHGEMWLRVGGKSAVKLWGFGIAEEEVTECAGLLAELYRAKEQAEEMPAREQMEASAGNKYYPVTAADLPESVSEVGDDPDYSIMPGTSEGKARLLATEHSDFELYDPAQAPGLVRELSPNGSNKTAEPDIHLEEKPLKAPKDGVLPFTKDDFPESGHSEAEGSIDKQKLTNRKDPPSKTNPALLQALETPELIPGGDLAPHNNKTVVASNTELNETTLPAPAAELSQSLTPGISELLAKLRWELYRCGLVQPTLSFYVLHGLTITFCLRPAPLNYKPGNQRFAYIFPERVDVLKVYNCMQNLGLSFADLFEQEALVLKDSSLTPLEVDSLLLKLLAEGLNSWEDLVESDWPDKFKLERDYLEQVENWVQNLLLRFAYGAESANLNGRGGNLSLSEMQLLVYLTLNRCGVSRDRINEELGFNEVDEQRFRKTLEARLRRTREGLEAALLPFLKVIFGEWGGDLKALAQTLTFFEDDRRFGQLGLNQQFVWADLWELERLRHEYRSTPTVEGEEKGVGKLEETFRLVEVLATTHQDGQPGSKLRLLGDLGEDERKFGWATLWERREELIEWWYELNFKLGDYYLRQLKAGHPEFLDRALLYYWQCHQVRPELEEPTLALMEIGHVKRDKRIIIQAYQNYERSCLNLEMQPDELVKEEYSRLVKLKRVKKIG</sequence>
<dbReference type="Gene3D" id="3.40.50.300">
    <property type="entry name" value="P-loop containing nucleotide triphosphate hydrolases"/>
    <property type="match status" value="1"/>
</dbReference>
<feature type="transmembrane region" description="Helical" evidence="2">
    <location>
        <begin position="52"/>
        <end position="69"/>
    </location>
</feature>
<dbReference type="InterPro" id="IPR052196">
    <property type="entry name" value="Bact_Kbp"/>
</dbReference>
<dbReference type="InterPro" id="IPR027417">
    <property type="entry name" value="P-loop_NTPase"/>
</dbReference>
<feature type="compositionally biased region" description="Pro residues" evidence="1">
    <location>
        <begin position="456"/>
        <end position="470"/>
    </location>
</feature>
<dbReference type="CDD" id="cd00118">
    <property type="entry name" value="LysM"/>
    <property type="match status" value="2"/>
</dbReference>
<evidence type="ECO:0000256" key="1">
    <source>
        <dbReference type="SAM" id="MobiDB-lite"/>
    </source>
</evidence>
<feature type="domain" description="LysM" evidence="3">
    <location>
        <begin position="265"/>
        <end position="321"/>
    </location>
</feature>
<dbReference type="PANTHER" id="PTHR34700:SF4">
    <property type="entry name" value="PHAGE-LIKE ELEMENT PBSX PROTEIN XKDP"/>
    <property type="match status" value="1"/>
</dbReference>
<feature type="region of interest" description="Disordered" evidence="1">
    <location>
        <begin position="1226"/>
        <end position="1295"/>
    </location>
</feature>
<keyword evidence="2" id="KW-0812">Transmembrane</keyword>
<reference evidence="4 6" key="1">
    <citation type="submission" date="2020-06" db="EMBL/GenBank/DDBJ databases">
        <title>Anoxygenic phototrophic Chloroflexota member uses a Type I reaction center.</title>
        <authorList>
            <person name="Tsuji J.M."/>
            <person name="Shaw N.A."/>
            <person name="Nagashima S."/>
            <person name="Venkiteswaran J."/>
            <person name="Schiff S.L."/>
            <person name="Hanada S."/>
            <person name="Tank M."/>
            <person name="Neufeld J.D."/>
        </authorList>
    </citation>
    <scope>NUCLEOTIDE SEQUENCE [LARGE SCALE GENOMIC DNA]</scope>
    <source>
        <strain evidence="4">L227-S17</strain>
    </source>
</reference>
<reference evidence="5" key="2">
    <citation type="journal article" date="2024" name="Nature">
        <title>Anoxygenic phototroph of the Chloroflexota uses a type I reaction centre.</title>
        <authorList>
            <person name="Tsuji J.M."/>
            <person name="Shaw N.A."/>
            <person name="Nagashima S."/>
            <person name="Venkiteswaran J.J."/>
            <person name="Schiff S.L."/>
            <person name="Watanabe T."/>
            <person name="Fukui M."/>
            <person name="Hanada S."/>
            <person name="Tank M."/>
            <person name="Neufeld J.D."/>
        </authorList>
    </citation>
    <scope>NUCLEOTIDE SEQUENCE</scope>
    <source>
        <strain evidence="5">L227-S17</strain>
        <plasmid evidence="5 7">unnamed2</plasmid>
    </source>
</reference>
<dbReference type="SMART" id="SM00257">
    <property type="entry name" value="LysM"/>
    <property type="match status" value="2"/>
</dbReference>
<dbReference type="EMBL" id="CP128402">
    <property type="protein sequence ID" value="WJW70280.1"/>
    <property type="molecule type" value="Genomic_DNA"/>
</dbReference>
<feature type="region of interest" description="Disordered" evidence="1">
    <location>
        <begin position="1"/>
        <end position="39"/>
    </location>
</feature>
<dbReference type="Pfam" id="PF01476">
    <property type="entry name" value="LysM"/>
    <property type="match status" value="2"/>
</dbReference>
<evidence type="ECO:0000313" key="7">
    <source>
        <dbReference type="Proteomes" id="UP001431572"/>
    </source>
</evidence>
<dbReference type="Proteomes" id="UP001431572">
    <property type="component" value="Plasmid unnamed2"/>
</dbReference>
<accession>A0A8T7M4T7</accession>
<dbReference type="InterPro" id="IPR036779">
    <property type="entry name" value="LysM_dom_sf"/>
</dbReference>
<dbReference type="RefSeq" id="WP_341472154.1">
    <property type="nucleotide sequence ID" value="NZ_CP128402.1"/>
</dbReference>
<evidence type="ECO:0000313" key="5">
    <source>
        <dbReference type="EMBL" id="WJW70280.1"/>
    </source>
</evidence>
<proteinExistence type="predicted"/>
<feature type="compositionally biased region" description="Polar residues" evidence="1">
    <location>
        <begin position="471"/>
        <end position="481"/>
    </location>
</feature>
<feature type="compositionally biased region" description="Basic and acidic residues" evidence="1">
    <location>
        <begin position="1240"/>
        <end position="1255"/>
    </location>
</feature>
<feature type="compositionally biased region" description="Basic and acidic residues" evidence="1">
    <location>
        <begin position="1262"/>
        <end position="1290"/>
    </location>
</feature>
<evidence type="ECO:0000313" key="6">
    <source>
        <dbReference type="Proteomes" id="UP000521676"/>
    </source>
</evidence>
<keyword evidence="7" id="KW-1185">Reference proteome</keyword>
<organism evidence="4 6">
    <name type="scientific">Candidatus Chlorohelix allophototropha</name>
    <dbReference type="NCBI Taxonomy" id="3003348"/>
    <lineage>
        <taxon>Bacteria</taxon>
        <taxon>Bacillati</taxon>
        <taxon>Chloroflexota</taxon>
        <taxon>Chloroflexia</taxon>
        <taxon>Candidatus Chloroheliales</taxon>
        <taxon>Candidatus Chloroheliaceae</taxon>
        <taxon>Candidatus Chlorohelix</taxon>
    </lineage>
</organism>
<keyword evidence="2" id="KW-0472">Membrane</keyword>
<dbReference type="Proteomes" id="UP000521676">
    <property type="component" value="Unassembled WGS sequence"/>
</dbReference>
<dbReference type="Gene3D" id="3.10.350.10">
    <property type="entry name" value="LysM domain"/>
    <property type="match status" value="2"/>
</dbReference>
<feature type="domain" description="LysM" evidence="3">
    <location>
        <begin position="350"/>
        <end position="406"/>
    </location>
</feature>
<feature type="transmembrane region" description="Helical" evidence="2">
    <location>
        <begin position="103"/>
        <end position="127"/>
    </location>
</feature>
<feature type="region of interest" description="Disordered" evidence="1">
    <location>
        <begin position="403"/>
        <end position="481"/>
    </location>
</feature>
<dbReference type="PANTHER" id="PTHR34700">
    <property type="entry name" value="POTASSIUM BINDING PROTEIN KBP"/>
    <property type="match status" value="1"/>
</dbReference>